<dbReference type="OrthoDB" id="565904at2759"/>
<keyword evidence="6" id="KW-1185">Reference proteome</keyword>
<evidence type="ECO:0000256" key="2">
    <source>
        <dbReference type="RuleBase" id="RU003695"/>
    </source>
</evidence>
<dbReference type="InterPro" id="IPR022272">
    <property type="entry name" value="Lipocalin_CS"/>
</dbReference>
<keyword evidence="1" id="KW-1015">Disulfide bond</keyword>
<accession>A0A401PMS1</accession>
<dbReference type="PROSITE" id="PS00213">
    <property type="entry name" value="LIPOCALIN"/>
    <property type="match status" value="1"/>
</dbReference>
<evidence type="ECO:0000313" key="6">
    <source>
        <dbReference type="Proteomes" id="UP000288216"/>
    </source>
</evidence>
<gene>
    <name evidence="5" type="ORF">scyTo_0003532</name>
</gene>
<name>A0A401PMS1_SCYTO</name>
<dbReference type="AlphaFoldDB" id="A0A401PMS1"/>
<dbReference type="InterPro" id="IPR000566">
    <property type="entry name" value="Lipocln_cytosolic_FA-bd_dom"/>
</dbReference>
<dbReference type="InterPro" id="IPR012674">
    <property type="entry name" value="Calycin"/>
</dbReference>
<dbReference type="STRING" id="75743.A0A401PMS1"/>
<dbReference type="Proteomes" id="UP000288216">
    <property type="component" value="Unassembled WGS sequence"/>
</dbReference>
<evidence type="ECO:0000256" key="1">
    <source>
        <dbReference type="ARBA" id="ARBA00023157"/>
    </source>
</evidence>
<organism evidence="5 6">
    <name type="scientific">Scyliorhinus torazame</name>
    <name type="common">Cloudy catshark</name>
    <name type="synonym">Catulus torazame</name>
    <dbReference type="NCBI Taxonomy" id="75743"/>
    <lineage>
        <taxon>Eukaryota</taxon>
        <taxon>Metazoa</taxon>
        <taxon>Chordata</taxon>
        <taxon>Craniata</taxon>
        <taxon>Vertebrata</taxon>
        <taxon>Chondrichthyes</taxon>
        <taxon>Elasmobranchii</taxon>
        <taxon>Galeomorphii</taxon>
        <taxon>Galeoidea</taxon>
        <taxon>Carcharhiniformes</taxon>
        <taxon>Scyliorhinidae</taxon>
        <taxon>Scyliorhinus</taxon>
    </lineage>
</organism>
<protein>
    <recommendedName>
        <fullName evidence="4">Lipocalin/cytosolic fatty-acid binding domain-containing protein</fullName>
    </recommendedName>
</protein>
<dbReference type="PRINTS" id="PR01273">
    <property type="entry name" value="INVTBRTCOLOR"/>
</dbReference>
<dbReference type="SUPFAM" id="SSF50814">
    <property type="entry name" value="Lipocalins"/>
    <property type="match status" value="1"/>
</dbReference>
<evidence type="ECO:0000259" key="4">
    <source>
        <dbReference type="Pfam" id="PF00061"/>
    </source>
</evidence>
<dbReference type="GO" id="GO:0000302">
    <property type="term" value="P:response to reactive oxygen species"/>
    <property type="evidence" value="ECO:0007669"/>
    <property type="project" value="TreeGrafter"/>
</dbReference>
<dbReference type="OMA" id="SRCVMAN"/>
<keyword evidence="3" id="KW-0732">Signal</keyword>
<reference evidence="5 6" key="1">
    <citation type="journal article" date="2018" name="Nat. Ecol. Evol.">
        <title>Shark genomes provide insights into elasmobranch evolution and the origin of vertebrates.</title>
        <authorList>
            <person name="Hara Y"/>
            <person name="Yamaguchi K"/>
            <person name="Onimaru K"/>
            <person name="Kadota M"/>
            <person name="Koyanagi M"/>
            <person name="Keeley SD"/>
            <person name="Tatsumi K"/>
            <person name="Tanaka K"/>
            <person name="Motone F"/>
            <person name="Kageyama Y"/>
            <person name="Nozu R"/>
            <person name="Adachi N"/>
            <person name="Nishimura O"/>
            <person name="Nakagawa R"/>
            <person name="Tanegashima C"/>
            <person name="Kiyatake I"/>
            <person name="Matsumoto R"/>
            <person name="Murakumo K"/>
            <person name="Nishida K"/>
            <person name="Terakita A"/>
            <person name="Kuratani S"/>
            <person name="Sato K"/>
            <person name="Hyodo S Kuraku.S."/>
        </authorList>
    </citation>
    <scope>NUCLEOTIDE SEQUENCE [LARGE SCALE GENOMIC DNA]</scope>
</reference>
<dbReference type="GO" id="GO:0031409">
    <property type="term" value="F:pigment binding"/>
    <property type="evidence" value="ECO:0007669"/>
    <property type="project" value="InterPro"/>
</dbReference>
<proteinExistence type="inferred from homology"/>
<dbReference type="GO" id="GO:0005737">
    <property type="term" value="C:cytoplasm"/>
    <property type="evidence" value="ECO:0007669"/>
    <property type="project" value="TreeGrafter"/>
</dbReference>
<dbReference type="InterPro" id="IPR003057">
    <property type="entry name" value="Invtbrt_color"/>
</dbReference>
<dbReference type="Gene3D" id="2.40.128.20">
    <property type="match status" value="1"/>
</dbReference>
<comment type="similarity">
    <text evidence="2">Belongs to the calycin superfamily. Lipocalin family.</text>
</comment>
<dbReference type="PANTHER" id="PTHR10612">
    <property type="entry name" value="APOLIPOPROTEIN D"/>
    <property type="match status" value="1"/>
</dbReference>
<sequence>MILKAHLLLFFTSLPNVLNVQVHHVKPSQTKGLRGSFQIILHSKPSLHHLQHPGDTDTHHLGLRGQLRNHITFQDSSGAGTMRVLVSTLLVAFICLIKRAQAVEFGRCQHVELQKNFTIDEYLGTWYEIERLYNISGERKCISETISRTANSFDDRLEFLTRMIKEDGEIVALEGELLLPSKGDKAKLQYKIQMPGATMDGGLDQPRTLHYWVLETDYTSYSLVFSCVSFLGLAHTPYAWLLSRDRQLSENTTNHLYNLLTKYQMHLKDIVKVDQTDCKV</sequence>
<dbReference type="EMBL" id="BFAA01000970">
    <property type="protein sequence ID" value="GCB74442.1"/>
    <property type="molecule type" value="Genomic_DNA"/>
</dbReference>
<dbReference type="GO" id="GO:0006629">
    <property type="term" value="P:lipid metabolic process"/>
    <property type="evidence" value="ECO:0007669"/>
    <property type="project" value="TreeGrafter"/>
</dbReference>
<dbReference type="PANTHER" id="PTHR10612:SF34">
    <property type="entry name" value="APOLIPOPROTEIN D"/>
    <property type="match status" value="1"/>
</dbReference>
<feature type="signal peptide" evidence="3">
    <location>
        <begin position="1"/>
        <end position="19"/>
    </location>
</feature>
<feature type="domain" description="Lipocalin/cytosolic fatty-acid binding" evidence="4">
    <location>
        <begin position="124"/>
        <end position="277"/>
    </location>
</feature>
<evidence type="ECO:0000313" key="5">
    <source>
        <dbReference type="EMBL" id="GCB74442.1"/>
    </source>
</evidence>
<feature type="chain" id="PRO_5019159573" description="Lipocalin/cytosolic fatty-acid binding domain-containing protein" evidence="3">
    <location>
        <begin position="20"/>
        <end position="280"/>
    </location>
</feature>
<dbReference type="Pfam" id="PF00061">
    <property type="entry name" value="Lipocalin"/>
    <property type="match status" value="1"/>
</dbReference>
<evidence type="ECO:0000256" key="3">
    <source>
        <dbReference type="SAM" id="SignalP"/>
    </source>
</evidence>
<comment type="caution">
    <text evidence="5">The sequence shown here is derived from an EMBL/GenBank/DDBJ whole genome shotgun (WGS) entry which is preliminary data.</text>
</comment>